<name>A0AAV7MY93_PLEWA</name>
<evidence type="ECO:0000313" key="3">
    <source>
        <dbReference type="Proteomes" id="UP001066276"/>
    </source>
</evidence>
<feature type="region of interest" description="Disordered" evidence="1">
    <location>
        <begin position="1"/>
        <end position="21"/>
    </location>
</feature>
<feature type="compositionally biased region" description="Polar residues" evidence="1">
    <location>
        <begin position="44"/>
        <end position="65"/>
    </location>
</feature>
<accession>A0AAV7MY93</accession>
<evidence type="ECO:0000313" key="2">
    <source>
        <dbReference type="EMBL" id="KAJ1108296.1"/>
    </source>
</evidence>
<protein>
    <submittedName>
        <fullName evidence="2">Uncharacterized protein</fullName>
    </submittedName>
</protein>
<proteinExistence type="predicted"/>
<comment type="caution">
    <text evidence="2">The sequence shown here is derived from an EMBL/GenBank/DDBJ whole genome shotgun (WGS) entry which is preliminary data.</text>
</comment>
<feature type="region of interest" description="Disordered" evidence="1">
    <location>
        <begin position="37"/>
        <end position="81"/>
    </location>
</feature>
<dbReference type="AlphaFoldDB" id="A0AAV7MY93"/>
<sequence length="174" mass="19051">MADRQHYKSAPGSLILHDPATPDPYVLGGRILESPEVHTMGKDITNNGTQQTQMDQYPAQSSVASLQKDPPGPSEKGAEPTGAQILAAIESSRHAMQTHIATIAVDVNLLRDDLRVVAERLVATEKQVTCLQSEMHMQKTSVAILEAKTHKLEARVEDAKGRARRRNLRIVGFP</sequence>
<dbReference type="Proteomes" id="UP001066276">
    <property type="component" value="Chromosome 9"/>
</dbReference>
<keyword evidence="3" id="KW-1185">Reference proteome</keyword>
<gene>
    <name evidence="2" type="ORF">NDU88_005672</name>
</gene>
<reference evidence="2" key="1">
    <citation type="journal article" date="2022" name="bioRxiv">
        <title>Sequencing and chromosome-scale assembly of the giantPleurodeles waltlgenome.</title>
        <authorList>
            <person name="Brown T."/>
            <person name="Elewa A."/>
            <person name="Iarovenko S."/>
            <person name="Subramanian E."/>
            <person name="Araus A.J."/>
            <person name="Petzold A."/>
            <person name="Susuki M."/>
            <person name="Suzuki K.-i.T."/>
            <person name="Hayashi T."/>
            <person name="Toyoda A."/>
            <person name="Oliveira C."/>
            <person name="Osipova E."/>
            <person name="Leigh N.D."/>
            <person name="Simon A."/>
            <person name="Yun M.H."/>
        </authorList>
    </citation>
    <scope>NUCLEOTIDE SEQUENCE</scope>
    <source>
        <strain evidence="2">20211129_DDA</strain>
        <tissue evidence="2">Liver</tissue>
    </source>
</reference>
<organism evidence="2 3">
    <name type="scientific">Pleurodeles waltl</name>
    <name type="common">Iberian ribbed newt</name>
    <dbReference type="NCBI Taxonomy" id="8319"/>
    <lineage>
        <taxon>Eukaryota</taxon>
        <taxon>Metazoa</taxon>
        <taxon>Chordata</taxon>
        <taxon>Craniata</taxon>
        <taxon>Vertebrata</taxon>
        <taxon>Euteleostomi</taxon>
        <taxon>Amphibia</taxon>
        <taxon>Batrachia</taxon>
        <taxon>Caudata</taxon>
        <taxon>Salamandroidea</taxon>
        <taxon>Salamandridae</taxon>
        <taxon>Pleurodelinae</taxon>
        <taxon>Pleurodeles</taxon>
    </lineage>
</organism>
<dbReference type="EMBL" id="JANPWB010000013">
    <property type="protein sequence ID" value="KAJ1108296.1"/>
    <property type="molecule type" value="Genomic_DNA"/>
</dbReference>
<evidence type="ECO:0000256" key="1">
    <source>
        <dbReference type="SAM" id="MobiDB-lite"/>
    </source>
</evidence>